<dbReference type="InterPro" id="IPR036770">
    <property type="entry name" value="Ankyrin_rpt-contain_sf"/>
</dbReference>
<reference evidence="4" key="1">
    <citation type="submission" date="2012-01" db="EMBL/GenBank/DDBJ databases">
        <title>The Genome Sequence of Treponema denticola H-22.</title>
        <authorList>
            <consortium name="The Broad Institute Genome Sequencing Platform"/>
            <person name="Earl A."/>
            <person name="Ward D."/>
            <person name="Feldgarden M."/>
            <person name="Gevers D."/>
            <person name="Blanton J.M."/>
            <person name="Fenno C.J."/>
            <person name="Baranova O.V."/>
            <person name="Mathney J."/>
            <person name="Dewhirst F.E."/>
            <person name="Izard J."/>
            <person name="Young S.K."/>
            <person name="Zeng Q."/>
            <person name="Gargeya S."/>
            <person name="Fitzgerald M."/>
            <person name="Haas B."/>
            <person name="Abouelleil A."/>
            <person name="Alvarado L."/>
            <person name="Arachchi H.M."/>
            <person name="Berlin A."/>
            <person name="Chapman S.B."/>
            <person name="Gearin G."/>
            <person name="Goldberg J."/>
            <person name="Griggs A."/>
            <person name="Gujja S."/>
            <person name="Hansen M."/>
            <person name="Heiman D."/>
            <person name="Howarth C."/>
            <person name="Larimer J."/>
            <person name="Lui A."/>
            <person name="MacDonald P.J.P."/>
            <person name="McCowen C."/>
            <person name="Montmayeur A."/>
            <person name="Murphy C."/>
            <person name="Neiman D."/>
            <person name="Pearson M."/>
            <person name="Priest M."/>
            <person name="Roberts A."/>
            <person name="Saif S."/>
            <person name="Shea T."/>
            <person name="Sisk P."/>
            <person name="Stolte C."/>
            <person name="Sykes S."/>
            <person name="Wortman J."/>
            <person name="Nusbaum C."/>
            <person name="Birren B."/>
        </authorList>
    </citation>
    <scope>NUCLEOTIDE SEQUENCE [LARGE SCALE GENOMIC DNA]</scope>
    <source>
        <strain evidence="4">H-22</strain>
    </source>
</reference>
<keyword evidence="1" id="KW-0677">Repeat</keyword>
<gene>
    <name evidence="4" type="ORF">HMPREF9726_01138</name>
</gene>
<accession>A0A0E2E6M1</accession>
<dbReference type="RefSeq" id="WP_002684132.1">
    <property type="nucleotide sequence ID" value="NZ_CM001795.1"/>
</dbReference>
<dbReference type="EMBL" id="AGDV01000010">
    <property type="protein sequence ID" value="EMB33758.1"/>
    <property type="molecule type" value="Genomic_DNA"/>
</dbReference>
<proteinExistence type="predicted"/>
<dbReference type="HOGENOM" id="CLU_077687_0_0_12"/>
<dbReference type="InterPro" id="IPR002110">
    <property type="entry name" value="Ankyrin_rpt"/>
</dbReference>
<dbReference type="SUPFAM" id="SSF48403">
    <property type="entry name" value="Ankyrin repeat"/>
    <property type="match status" value="1"/>
</dbReference>
<dbReference type="AlphaFoldDB" id="A0A0E2E6M1"/>
<dbReference type="PROSITE" id="PS50297">
    <property type="entry name" value="ANK_REP_REGION"/>
    <property type="match status" value="1"/>
</dbReference>
<feature type="repeat" description="ANK" evidence="3">
    <location>
        <begin position="242"/>
        <end position="274"/>
    </location>
</feature>
<dbReference type="PATRIC" id="fig|999432.5.peg.1186"/>
<evidence type="ECO:0000256" key="3">
    <source>
        <dbReference type="PROSITE-ProRule" id="PRU00023"/>
    </source>
</evidence>
<protein>
    <submittedName>
        <fullName evidence="4">Uncharacterized protein</fullName>
    </submittedName>
</protein>
<name>A0A0E2E6M1_TREDN</name>
<sequence length="300" mass="33808">MNVAIFYDEKKKDAAMAIKNIIISHECDVTLCNEDEIWKDENLHTPRHIMKNITHVLFIYSKNPAAYLGFMFFSGYATGLNLPVLVLEESEKLELPKNFLRSFVMLTIKSFESYFEAEKKRFTENQLKELARAKLLENGYSLFIPNYVRAVKNNEKEIVELFIDAGFDPSQKDSLGTPVLSLAVRNKCLETLELLLERGAAINLCAEDRNYSALMDAAQVGYIEAVQALLEKKADTNIQSKDGQTALILSVGRREADIVEMLVKHGADYNIKDGLGMSALGYAKLFGDKKILSLFGEQTN</sequence>
<evidence type="ECO:0000256" key="2">
    <source>
        <dbReference type="ARBA" id="ARBA00023043"/>
    </source>
</evidence>
<dbReference type="Proteomes" id="UP000011705">
    <property type="component" value="Chromosome"/>
</dbReference>
<dbReference type="Gene3D" id="1.25.40.20">
    <property type="entry name" value="Ankyrin repeat-containing domain"/>
    <property type="match status" value="1"/>
</dbReference>
<dbReference type="PANTHER" id="PTHR24171">
    <property type="entry name" value="ANKYRIN REPEAT DOMAIN-CONTAINING PROTEIN 39-RELATED"/>
    <property type="match status" value="1"/>
</dbReference>
<keyword evidence="2 3" id="KW-0040">ANK repeat</keyword>
<dbReference type="Pfam" id="PF00023">
    <property type="entry name" value="Ank"/>
    <property type="match status" value="1"/>
</dbReference>
<evidence type="ECO:0000313" key="4">
    <source>
        <dbReference type="EMBL" id="EMB33758.1"/>
    </source>
</evidence>
<dbReference type="Pfam" id="PF12796">
    <property type="entry name" value="Ank_2"/>
    <property type="match status" value="1"/>
</dbReference>
<organism evidence="4">
    <name type="scientific">Treponema denticola H-22</name>
    <dbReference type="NCBI Taxonomy" id="999432"/>
    <lineage>
        <taxon>Bacteria</taxon>
        <taxon>Pseudomonadati</taxon>
        <taxon>Spirochaetota</taxon>
        <taxon>Spirochaetia</taxon>
        <taxon>Spirochaetales</taxon>
        <taxon>Treponemataceae</taxon>
        <taxon>Treponema</taxon>
    </lineage>
</organism>
<feature type="repeat" description="ANK" evidence="3">
    <location>
        <begin position="209"/>
        <end position="241"/>
    </location>
</feature>
<dbReference type="SMART" id="SM00248">
    <property type="entry name" value="ANK"/>
    <property type="match status" value="4"/>
</dbReference>
<comment type="caution">
    <text evidence="4">The sequence shown here is derived from an EMBL/GenBank/DDBJ whole genome shotgun (WGS) entry which is preliminary data.</text>
</comment>
<dbReference type="PROSITE" id="PS50088">
    <property type="entry name" value="ANK_REPEAT"/>
    <property type="match status" value="2"/>
</dbReference>
<evidence type="ECO:0000256" key="1">
    <source>
        <dbReference type="ARBA" id="ARBA00022737"/>
    </source>
</evidence>